<evidence type="ECO:0000259" key="13">
    <source>
        <dbReference type="PROSITE" id="PS51826"/>
    </source>
</evidence>
<feature type="domain" description="Lipoyl-binding" evidence="12">
    <location>
        <begin position="3"/>
        <end position="78"/>
    </location>
</feature>
<keyword evidence="7 10" id="KW-0450">Lipoyl</keyword>
<dbReference type="EC" id="2.3.1.-" evidence="10"/>
<proteinExistence type="inferred from homology"/>
<evidence type="ECO:0000256" key="5">
    <source>
        <dbReference type="ARBA" id="ARBA00011666"/>
    </source>
</evidence>
<dbReference type="InterPro" id="IPR004167">
    <property type="entry name" value="PSBD"/>
</dbReference>
<dbReference type="SUPFAM" id="SSF47005">
    <property type="entry name" value="Peripheral subunit-binding domain of 2-oxo acid dehydrogenase complex"/>
    <property type="match status" value="1"/>
</dbReference>
<evidence type="ECO:0000256" key="4">
    <source>
        <dbReference type="ARBA" id="ARBA00007317"/>
    </source>
</evidence>
<keyword evidence="6 10" id="KW-0808">Transferase</keyword>
<dbReference type="CDD" id="cd06849">
    <property type="entry name" value="lipoyl_domain"/>
    <property type="match status" value="1"/>
</dbReference>
<dbReference type="InterPro" id="IPR000089">
    <property type="entry name" value="Biotin_lipoyl"/>
</dbReference>
<dbReference type="Gene3D" id="4.10.320.10">
    <property type="entry name" value="E3-binding domain"/>
    <property type="match status" value="1"/>
</dbReference>
<feature type="domain" description="Peripheral subunit-binding (PSBD)" evidence="13">
    <location>
        <begin position="148"/>
        <end position="185"/>
    </location>
</feature>
<gene>
    <name evidence="14" type="ORF">RHIZ70_1682</name>
</gene>
<evidence type="ECO:0000259" key="12">
    <source>
        <dbReference type="PROSITE" id="PS50968"/>
    </source>
</evidence>
<evidence type="ECO:0000256" key="11">
    <source>
        <dbReference type="SAM" id="MobiDB-lite"/>
    </source>
</evidence>
<comment type="subunit">
    <text evidence="5">Forms a 24-polypeptide structural core with octahedral symmetry. Part of the 2-oxoglutarate dehydrogenase (OGDH) complex composed of E1 (2-oxoglutarate dehydrogenase), E2 (dihydrolipoamide succinyltransferase) and E3 (dihydrolipoamide dehydrogenase); the complex contains multiple copies of the three enzymatic components (E1, E2 and E3).</text>
</comment>
<evidence type="ECO:0000256" key="1">
    <source>
        <dbReference type="ARBA" id="ARBA00001938"/>
    </source>
</evidence>
<sequence length="435" mass="46967">MVIRTIKLPDVGEGVTEAELAEMLVKPGDLVREDDPIAAVMTDKATVEITSAYSGTVVWTAQEVGQIMAIGSDLVRIEEDAGEAQALQAMQETQPAAQETVPVRETPTERPSLALDAQDDGQTVRTNQPEPHRPQTAIPPRPEGAAVLAAPAVRERAREGGIDLRQVQGTGPAGRVTHEDLDRLFQAAGEGQAAKSGLSRTTPEDLETVKVTGLRRMIARRMSEANASIPHITVIEEVDVTEIEALRTRLNETRGDRPKLTLLPLVAAALVKAKQSCPKIFARYDDVADEVEYSSAVHIGIATMTENGLMVPVLRNAQSADLFGMAAEITRLSDACRANKAKREELSGSTITITSLGPLGAIATTPIINKPEVAILGINRMAIRPSWNGTAFVPRNMMNLSASFDHRIVDGYDAAIFVNRMKTLLETPAMIFMKD</sequence>
<dbReference type="PANTHER" id="PTHR43178">
    <property type="entry name" value="DIHYDROLIPOAMIDE ACETYLTRANSFERASE COMPONENT OF PYRUVATE DEHYDROGENASE COMPLEX"/>
    <property type="match status" value="1"/>
</dbReference>
<accession>A0A376AE03</accession>
<organism evidence="14 15">
    <name type="scientific">Ciceribacter selenitireducens ATCC BAA-1503</name>
    <dbReference type="NCBI Taxonomy" id="1336235"/>
    <lineage>
        <taxon>Bacteria</taxon>
        <taxon>Pseudomonadati</taxon>
        <taxon>Pseudomonadota</taxon>
        <taxon>Alphaproteobacteria</taxon>
        <taxon>Hyphomicrobiales</taxon>
        <taxon>Rhizobiaceae</taxon>
        <taxon>Ciceribacter</taxon>
    </lineage>
</organism>
<evidence type="ECO:0000256" key="3">
    <source>
        <dbReference type="ARBA" id="ARBA00005145"/>
    </source>
</evidence>
<dbReference type="RefSeq" id="WP_115668979.1">
    <property type="nucleotide sequence ID" value="NZ_UEYP01000001.1"/>
</dbReference>
<dbReference type="InterPro" id="IPR011053">
    <property type="entry name" value="Single_hybrid_motif"/>
</dbReference>
<dbReference type="GO" id="GO:0004149">
    <property type="term" value="F:dihydrolipoyllysine-residue succinyltransferase activity"/>
    <property type="evidence" value="ECO:0007669"/>
    <property type="project" value="UniProtKB-EC"/>
</dbReference>
<dbReference type="Pfam" id="PF02817">
    <property type="entry name" value="E3_binding"/>
    <property type="match status" value="1"/>
</dbReference>
<dbReference type="InterPro" id="IPR003016">
    <property type="entry name" value="2-oxoA_DH_lipoyl-BS"/>
</dbReference>
<dbReference type="Proteomes" id="UP000254764">
    <property type="component" value="Unassembled WGS sequence"/>
</dbReference>
<dbReference type="InterPro" id="IPR023213">
    <property type="entry name" value="CAT-like_dom_sf"/>
</dbReference>
<evidence type="ECO:0000313" key="14">
    <source>
        <dbReference type="EMBL" id="SSC65974.1"/>
    </source>
</evidence>
<dbReference type="GO" id="GO:0005737">
    <property type="term" value="C:cytoplasm"/>
    <property type="evidence" value="ECO:0007669"/>
    <property type="project" value="TreeGrafter"/>
</dbReference>
<keyword evidence="8 10" id="KW-0012">Acyltransferase</keyword>
<dbReference type="AlphaFoldDB" id="A0A376AE03"/>
<dbReference type="GO" id="GO:0016407">
    <property type="term" value="F:acetyltransferase activity"/>
    <property type="evidence" value="ECO:0007669"/>
    <property type="project" value="TreeGrafter"/>
</dbReference>
<dbReference type="SUPFAM" id="SSF52777">
    <property type="entry name" value="CoA-dependent acyltransferases"/>
    <property type="match status" value="1"/>
</dbReference>
<comment type="cofactor">
    <cofactor evidence="1 10">
        <name>(R)-lipoate</name>
        <dbReference type="ChEBI" id="CHEBI:83088"/>
    </cofactor>
</comment>
<comment type="similarity">
    <text evidence="4 10">Belongs to the 2-oxoacid dehydrogenase family.</text>
</comment>
<dbReference type="FunFam" id="3.30.559.10:FF:000007">
    <property type="entry name" value="Dihydrolipoamide acetyltransferase component of pyruvate dehydrogenase complex"/>
    <property type="match status" value="1"/>
</dbReference>
<comment type="pathway">
    <text evidence="3">Amino-acid degradation; L-lysine degradation via saccharopine pathway; glutaryl-CoA from L-lysine: step 6/6.</text>
</comment>
<reference evidence="15" key="1">
    <citation type="submission" date="2018-07" db="EMBL/GenBank/DDBJ databases">
        <authorList>
            <person name="Peiro R."/>
            <person name="Begona"/>
            <person name="Cbmso G."/>
            <person name="Lopez M."/>
            <person name="Gonzalez S."/>
        </authorList>
    </citation>
    <scope>NUCLEOTIDE SEQUENCE [LARGE SCALE GENOMIC DNA]</scope>
</reference>
<dbReference type="InterPro" id="IPR036625">
    <property type="entry name" value="E3-bd_dom_sf"/>
</dbReference>
<feature type="region of interest" description="Disordered" evidence="11">
    <location>
        <begin position="89"/>
        <end position="141"/>
    </location>
</feature>
<dbReference type="InterPro" id="IPR050743">
    <property type="entry name" value="2-oxoacid_DH_E2_comp"/>
</dbReference>
<dbReference type="Gene3D" id="2.40.50.100">
    <property type="match status" value="1"/>
</dbReference>
<dbReference type="PROSITE" id="PS51826">
    <property type="entry name" value="PSBD"/>
    <property type="match status" value="1"/>
</dbReference>
<comment type="catalytic activity">
    <reaction evidence="9">
        <text>N(6)-[(R)-dihydrolipoyl]-L-lysyl-[protein] + succinyl-CoA = N(6)-[(R)-S(8)-succinyldihydrolipoyl]-L-lysyl-[protein] + CoA</text>
        <dbReference type="Rhea" id="RHEA:15213"/>
        <dbReference type="Rhea" id="RHEA-COMP:10475"/>
        <dbReference type="Rhea" id="RHEA-COMP:20092"/>
        <dbReference type="ChEBI" id="CHEBI:57287"/>
        <dbReference type="ChEBI" id="CHEBI:57292"/>
        <dbReference type="ChEBI" id="CHEBI:83100"/>
        <dbReference type="ChEBI" id="CHEBI:83120"/>
        <dbReference type="EC" id="2.3.1.61"/>
    </reaction>
</comment>
<feature type="compositionally biased region" description="Polar residues" evidence="11">
    <location>
        <begin position="120"/>
        <end position="129"/>
    </location>
</feature>
<dbReference type="Gene3D" id="3.30.559.10">
    <property type="entry name" value="Chloramphenicol acetyltransferase-like domain"/>
    <property type="match status" value="1"/>
</dbReference>
<evidence type="ECO:0000313" key="15">
    <source>
        <dbReference type="Proteomes" id="UP000254764"/>
    </source>
</evidence>
<evidence type="ECO:0000256" key="6">
    <source>
        <dbReference type="ARBA" id="ARBA00022679"/>
    </source>
</evidence>
<dbReference type="OrthoDB" id="9805770at2"/>
<evidence type="ECO:0000256" key="2">
    <source>
        <dbReference type="ARBA" id="ARBA00004052"/>
    </source>
</evidence>
<comment type="function">
    <text evidence="2">E2 component of the 2-oxoglutarate dehydrogenase (OGDH) complex which catalyzes the second step in the conversion of 2-oxoglutarate to succinyl-CoA and CO(2).</text>
</comment>
<dbReference type="Pfam" id="PF00198">
    <property type="entry name" value="2-oxoacid_dh"/>
    <property type="match status" value="1"/>
</dbReference>
<dbReference type="GO" id="GO:0031405">
    <property type="term" value="F:lipoic acid binding"/>
    <property type="evidence" value="ECO:0007669"/>
    <property type="project" value="TreeGrafter"/>
</dbReference>
<name>A0A376AE03_9HYPH</name>
<dbReference type="Pfam" id="PF00364">
    <property type="entry name" value="Biotin_lipoyl"/>
    <property type="match status" value="1"/>
</dbReference>
<dbReference type="SUPFAM" id="SSF51230">
    <property type="entry name" value="Single hybrid motif"/>
    <property type="match status" value="1"/>
</dbReference>
<evidence type="ECO:0000256" key="10">
    <source>
        <dbReference type="RuleBase" id="RU003423"/>
    </source>
</evidence>
<protein>
    <recommendedName>
        <fullName evidence="10">Dihydrolipoamide acetyltransferase component of pyruvate dehydrogenase complex</fullName>
        <ecNumber evidence="10">2.3.1.-</ecNumber>
    </recommendedName>
</protein>
<dbReference type="PROSITE" id="PS50968">
    <property type="entry name" value="BIOTINYL_LIPOYL"/>
    <property type="match status" value="1"/>
</dbReference>
<dbReference type="PROSITE" id="PS00189">
    <property type="entry name" value="LIPOYL"/>
    <property type="match status" value="1"/>
</dbReference>
<evidence type="ECO:0000256" key="8">
    <source>
        <dbReference type="ARBA" id="ARBA00023315"/>
    </source>
</evidence>
<dbReference type="EMBL" id="UEYP01000001">
    <property type="protein sequence ID" value="SSC65974.1"/>
    <property type="molecule type" value="Genomic_DNA"/>
</dbReference>
<keyword evidence="15" id="KW-1185">Reference proteome</keyword>
<evidence type="ECO:0000256" key="9">
    <source>
        <dbReference type="ARBA" id="ARBA00052761"/>
    </source>
</evidence>
<dbReference type="InterPro" id="IPR001078">
    <property type="entry name" value="2-oxoacid_DH_actylTfrase"/>
</dbReference>
<dbReference type="PANTHER" id="PTHR43178:SF5">
    <property type="entry name" value="LIPOAMIDE ACYLTRANSFERASE COMPONENT OF BRANCHED-CHAIN ALPHA-KETO ACID DEHYDROGENASE COMPLEX, MITOCHONDRIAL"/>
    <property type="match status" value="1"/>
</dbReference>
<evidence type="ECO:0000256" key="7">
    <source>
        <dbReference type="ARBA" id="ARBA00022823"/>
    </source>
</evidence>